<evidence type="ECO:0000313" key="1">
    <source>
        <dbReference type="EMBL" id="TMM29508.1"/>
    </source>
</evidence>
<gene>
    <name evidence="1" type="ORF">FDT66_10310</name>
</gene>
<dbReference type="OrthoDB" id="1116059at2"/>
<dbReference type="RefSeq" id="WP_138536206.1">
    <property type="nucleotide sequence ID" value="NZ_VANR01000005.1"/>
</dbReference>
<dbReference type="SUPFAM" id="SSF53795">
    <property type="entry name" value="PEP carboxykinase-like"/>
    <property type="match status" value="1"/>
</dbReference>
<proteinExistence type="predicted"/>
<protein>
    <recommendedName>
        <fullName evidence="3">PqqD family peptide modification chaperone</fullName>
    </recommendedName>
</protein>
<organism evidence="1 2">
    <name type="scientific">Polaribacter aestuariivivens</name>
    <dbReference type="NCBI Taxonomy" id="2304626"/>
    <lineage>
        <taxon>Bacteria</taxon>
        <taxon>Pseudomonadati</taxon>
        <taxon>Bacteroidota</taxon>
        <taxon>Flavobacteriia</taxon>
        <taxon>Flavobacteriales</taxon>
        <taxon>Flavobacteriaceae</taxon>
    </lineage>
</organism>
<dbReference type="Gene3D" id="3.40.50.300">
    <property type="entry name" value="P-loop containing nucleotide triphosphate hydrolases"/>
    <property type="match status" value="1"/>
</dbReference>
<dbReference type="Proteomes" id="UP000307140">
    <property type="component" value="Unassembled WGS sequence"/>
</dbReference>
<dbReference type="InterPro" id="IPR027417">
    <property type="entry name" value="P-loop_NTPase"/>
</dbReference>
<comment type="caution">
    <text evidence="1">The sequence shown here is derived from an EMBL/GenBank/DDBJ whole genome shotgun (WGS) entry which is preliminary data.</text>
</comment>
<name>A0A5S3N2E6_9FLAO</name>
<accession>A0A5S3N2E6</accession>
<sequence length="379" mass="44117">MKKKSHFLYQTLENKTVVWFENNNEYLVLENTTADILKRLSKGISVKEIASALAKKLSVPLEKTIDFVLDIEKDIYAKKNIENTSITNDYRDILKPKNFEYTKYYKINNLVFKVEFSSEYELYLVHPKFAHLEVQTTKTVSHTFAVFLNNNFIFFYVDKDFIGAWNKKEVHYFQGKFSMELIQKIHQKEESEWMGVFHASAVSNGEKCILFLGDSGNGKSTSLALLQANNFTCLADDFVPIDASKKEVYSFPAAISIKKNSLEILLPLYPELQNSAEYHFKRLNKIVRYLQPNNDDFFSHLPCEDLVFIKYQKDADLICEKISKIEAFQQLVPDSWLSPIKENAQLFLNWFKSLNCYQITYSNNSKMIATVSKIFKNEL</sequence>
<dbReference type="AlphaFoldDB" id="A0A5S3N2E6"/>
<evidence type="ECO:0008006" key="3">
    <source>
        <dbReference type="Google" id="ProtNLM"/>
    </source>
</evidence>
<dbReference type="EMBL" id="VANR01000005">
    <property type="protein sequence ID" value="TMM29508.1"/>
    <property type="molecule type" value="Genomic_DNA"/>
</dbReference>
<reference evidence="1 2" key="1">
    <citation type="submission" date="2019-05" db="EMBL/GenBank/DDBJ databases">
        <title>Polaribacter aestuariivivens sp. nov., isolated from a tidal flat.</title>
        <authorList>
            <person name="Yoon J.-H."/>
        </authorList>
    </citation>
    <scope>NUCLEOTIDE SEQUENCE [LARGE SCALE GENOMIC DNA]</scope>
    <source>
        <strain evidence="1 2">DBTF-3</strain>
    </source>
</reference>
<keyword evidence="2" id="KW-1185">Reference proteome</keyword>
<evidence type="ECO:0000313" key="2">
    <source>
        <dbReference type="Proteomes" id="UP000307140"/>
    </source>
</evidence>